<evidence type="ECO:0000313" key="1">
    <source>
        <dbReference type="EMBL" id="VAW30897.1"/>
    </source>
</evidence>
<gene>
    <name evidence="1" type="ORF">MNBD_CHLOROFLEXI01-4761</name>
</gene>
<accession>A0A3B0UZE5</accession>
<dbReference type="AlphaFoldDB" id="A0A3B0UZE5"/>
<name>A0A3B0UZE5_9ZZZZ</name>
<protein>
    <submittedName>
        <fullName evidence="1">Uncharacterized protein</fullName>
    </submittedName>
</protein>
<reference evidence="1" key="1">
    <citation type="submission" date="2018-06" db="EMBL/GenBank/DDBJ databases">
        <authorList>
            <person name="Zhirakovskaya E."/>
        </authorList>
    </citation>
    <scope>NUCLEOTIDE SEQUENCE</scope>
</reference>
<feature type="non-terminal residue" evidence="1">
    <location>
        <position position="24"/>
    </location>
</feature>
<organism evidence="1">
    <name type="scientific">hydrothermal vent metagenome</name>
    <dbReference type="NCBI Taxonomy" id="652676"/>
    <lineage>
        <taxon>unclassified sequences</taxon>
        <taxon>metagenomes</taxon>
        <taxon>ecological metagenomes</taxon>
    </lineage>
</organism>
<sequence>MTLQLLLYWLAMICIQHTTVYTPD</sequence>
<dbReference type="EMBL" id="UOEU01000108">
    <property type="protein sequence ID" value="VAW30897.1"/>
    <property type="molecule type" value="Genomic_DNA"/>
</dbReference>
<proteinExistence type="predicted"/>